<dbReference type="Gene3D" id="3.40.30.10">
    <property type="entry name" value="Glutaredoxin"/>
    <property type="match status" value="1"/>
</dbReference>
<organism evidence="2 3">
    <name type="scientific">Micromonospora sonneratiae</name>
    <dbReference type="NCBI Taxonomy" id="1184706"/>
    <lineage>
        <taxon>Bacteria</taxon>
        <taxon>Bacillati</taxon>
        <taxon>Actinomycetota</taxon>
        <taxon>Actinomycetes</taxon>
        <taxon>Micromonosporales</taxon>
        <taxon>Micromonosporaceae</taxon>
        <taxon>Micromonospora</taxon>
    </lineage>
</organism>
<dbReference type="InterPro" id="IPR036249">
    <property type="entry name" value="Thioredoxin-like_sf"/>
</dbReference>
<sequence>MEIEIYADVVCPWCYIGKHRLERALESFEGDVTVQFRPFQLDPSPVPEPRPLVESLAEKFGGAEKAEQMLAHTTAVAARDGLELRFDRAVTANTFDAHRLVRFADSRGHAAGTVEALYRAYFTDGVDIGSRDALAAVGAGVGLDETEVRQFLDSTAGESEVRAGLADARALGVTSVPTFVLAGKYAVTGAQEPDVLRSALTEVAAREQSGS</sequence>
<dbReference type="EMBL" id="JBHTMP010000010">
    <property type="protein sequence ID" value="MFD1321160.1"/>
    <property type="molecule type" value="Genomic_DNA"/>
</dbReference>
<dbReference type="PANTHER" id="PTHR13887:SF41">
    <property type="entry name" value="THIOREDOXIN SUPERFAMILY PROTEIN"/>
    <property type="match status" value="1"/>
</dbReference>
<dbReference type="Proteomes" id="UP001597260">
    <property type="component" value="Unassembled WGS sequence"/>
</dbReference>
<evidence type="ECO:0000313" key="3">
    <source>
        <dbReference type="Proteomes" id="UP001597260"/>
    </source>
</evidence>
<accession>A0ABW3YAS0</accession>
<dbReference type="PANTHER" id="PTHR13887">
    <property type="entry name" value="GLUTATHIONE S-TRANSFERASE KAPPA"/>
    <property type="match status" value="1"/>
</dbReference>
<comment type="caution">
    <text evidence="2">The sequence shown here is derived from an EMBL/GenBank/DDBJ whole genome shotgun (WGS) entry which is preliminary data.</text>
</comment>
<dbReference type="Pfam" id="PF01323">
    <property type="entry name" value="DSBA"/>
    <property type="match status" value="1"/>
</dbReference>
<dbReference type="SUPFAM" id="SSF52833">
    <property type="entry name" value="Thioredoxin-like"/>
    <property type="match status" value="1"/>
</dbReference>
<evidence type="ECO:0000313" key="2">
    <source>
        <dbReference type="EMBL" id="MFD1321160.1"/>
    </source>
</evidence>
<gene>
    <name evidence="2" type="ORF">ACFQ4H_08670</name>
</gene>
<feature type="domain" description="DSBA-like thioredoxin" evidence="1">
    <location>
        <begin position="3"/>
        <end position="200"/>
    </location>
</feature>
<dbReference type="CDD" id="cd03024">
    <property type="entry name" value="DsbA_FrnE"/>
    <property type="match status" value="1"/>
</dbReference>
<protein>
    <submittedName>
        <fullName evidence="2">DsbA family protein</fullName>
    </submittedName>
</protein>
<reference evidence="3" key="1">
    <citation type="journal article" date="2019" name="Int. J. Syst. Evol. Microbiol.">
        <title>The Global Catalogue of Microorganisms (GCM) 10K type strain sequencing project: providing services to taxonomists for standard genome sequencing and annotation.</title>
        <authorList>
            <consortium name="The Broad Institute Genomics Platform"/>
            <consortium name="The Broad Institute Genome Sequencing Center for Infectious Disease"/>
            <person name="Wu L."/>
            <person name="Ma J."/>
        </authorList>
    </citation>
    <scope>NUCLEOTIDE SEQUENCE [LARGE SCALE GENOMIC DNA]</scope>
    <source>
        <strain evidence="3">JCM 31037</strain>
    </source>
</reference>
<name>A0ABW3YAS0_9ACTN</name>
<dbReference type="InterPro" id="IPR001853">
    <property type="entry name" value="DSBA-like_thioredoxin_dom"/>
</dbReference>
<evidence type="ECO:0000259" key="1">
    <source>
        <dbReference type="Pfam" id="PF01323"/>
    </source>
</evidence>
<dbReference type="RefSeq" id="WP_377569061.1">
    <property type="nucleotide sequence ID" value="NZ_JBHTMP010000010.1"/>
</dbReference>
<proteinExistence type="predicted"/>
<keyword evidence="3" id="KW-1185">Reference proteome</keyword>